<sequence length="476" mass="51391">MAATEIISYEPATGAELWRGQIGDVDAEVATARAHWASWASRPLAYRIETLRRFANVVLRRADDFADLIARETGKPLWEARTEVETVRAKVDISVSAYSERTSQRRLEGAMGSRIALRHKPHGVLAVLGPYNFPAHLPNGHIIPALLAGNAVVFKPSEKTPASGAFLVDCLHESGVPPECVRLLIGGPDEGKALAAHPGIDGLLFTGSARTGIAINRAFANKPEKILALEMGGNNPIVVWESPDLQSAATVIVQSAYMTAGQRCAAARRLIVDERVYDELIAELTKIIGRMIVDEPHAQPAPFMGPVIDKAAADELSEAFLELILRGGRPIRHPERPKDGLPFLMPGLIDTTAMKDRPDIELFGPILQVIRVPTFEAAIAEANNTRYGLSASLLSQNPALYDQFWANARAGIVNWNKPTNGASSGAPFGGIGWSGNHRPSAYYAADYCAYPVASSEAEQIRASIGVGLRDYEPIGD</sequence>
<dbReference type="InterPro" id="IPR016160">
    <property type="entry name" value="Ald_DH_CS_CYS"/>
</dbReference>
<name>A0ABT8ZZ18_9SPHN</name>
<evidence type="ECO:0000256" key="3">
    <source>
        <dbReference type="ARBA" id="ARBA00023027"/>
    </source>
</evidence>
<protein>
    <submittedName>
        <fullName evidence="7">Succinylglutamate-semialdehyde dehydrogenase</fullName>
        <ecNumber evidence="7">1.2.1.71</ecNumber>
    </submittedName>
</protein>
<feature type="active site" evidence="4">
    <location>
        <position position="230"/>
    </location>
</feature>
<dbReference type="InterPro" id="IPR016162">
    <property type="entry name" value="Ald_DH_N"/>
</dbReference>
<dbReference type="NCBIfam" id="NF006992">
    <property type="entry name" value="PRK09457.1"/>
    <property type="match status" value="1"/>
</dbReference>
<dbReference type="InterPro" id="IPR016161">
    <property type="entry name" value="Ald_DH/histidinol_DH"/>
</dbReference>
<dbReference type="Pfam" id="PF00171">
    <property type="entry name" value="Aldedh"/>
    <property type="match status" value="1"/>
</dbReference>
<dbReference type="PANTHER" id="PTHR11699">
    <property type="entry name" value="ALDEHYDE DEHYDROGENASE-RELATED"/>
    <property type="match status" value="1"/>
</dbReference>
<comment type="similarity">
    <text evidence="5">Belongs to the aldehyde dehydrogenase family.</text>
</comment>
<accession>A0ABT8ZZ18</accession>
<evidence type="ECO:0000313" key="8">
    <source>
        <dbReference type="Proteomes" id="UP001176468"/>
    </source>
</evidence>
<dbReference type="RefSeq" id="WP_304561277.1">
    <property type="nucleotide sequence ID" value="NZ_JAUQSZ010000006.1"/>
</dbReference>
<dbReference type="Gene3D" id="3.40.309.10">
    <property type="entry name" value="Aldehyde Dehydrogenase, Chain A, domain 2"/>
    <property type="match status" value="1"/>
</dbReference>
<gene>
    <name evidence="7" type="primary">astD</name>
    <name evidence="7" type="ORF">Q5H94_10850</name>
</gene>
<organism evidence="7 8">
    <name type="scientific">Sphingomonas immobilis</name>
    <dbReference type="NCBI Taxonomy" id="3063997"/>
    <lineage>
        <taxon>Bacteria</taxon>
        <taxon>Pseudomonadati</taxon>
        <taxon>Pseudomonadota</taxon>
        <taxon>Alphaproteobacteria</taxon>
        <taxon>Sphingomonadales</taxon>
        <taxon>Sphingomonadaceae</taxon>
        <taxon>Sphingomonas</taxon>
    </lineage>
</organism>
<evidence type="ECO:0000259" key="6">
    <source>
        <dbReference type="Pfam" id="PF00171"/>
    </source>
</evidence>
<evidence type="ECO:0000256" key="1">
    <source>
        <dbReference type="ARBA" id="ARBA00022503"/>
    </source>
</evidence>
<dbReference type="Gene3D" id="3.40.605.10">
    <property type="entry name" value="Aldehyde Dehydrogenase, Chain A, domain 1"/>
    <property type="match status" value="1"/>
</dbReference>
<evidence type="ECO:0000256" key="4">
    <source>
        <dbReference type="PROSITE-ProRule" id="PRU10007"/>
    </source>
</evidence>
<dbReference type="EMBL" id="JAUQSZ010000006">
    <property type="protein sequence ID" value="MDO7842828.1"/>
    <property type="molecule type" value="Genomic_DNA"/>
</dbReference>
<dbReference type="PROSITE" id="PS00070">
    <property type="entry name" value="ALDEHYDE_DEHYDR_CYS"/>
    <property type="match status" value="1"/>
</dbReference>
<proteinExistence type="inferred from homology"/>
<dbReference type="SUPFAM" id="SSF53720">
    <property type="entry name" value="ALDH-like"/>
    <property type="match status" value="1"/>
</dbReference>
<keyword evidence="2 5" id="KW-0560">Oxidoreductase</keyword>
<keyword evidence="8" id="KW-1185">Reference proteome</keyword>
<dbReference type="Proteomes" id="UP001176468">
    <property type="component" value="Unassembled WGS sequence"/>
</dbReference>
<evidence type="ECO:0000256" key="2">
    <source>
        <dbReference type="ARBA" id="ARBA00023002"/>
    </source>
</evidence>
<comment type="caution">
    <text evidence="7">The sequence shown here is derived from an EMBL/GenBank/DDBJ whole genome shotgun (WGS) entry which is preliminary data.</text>
</comment>
<evidence type="ECO:0000256" key="5">
    <source>
        <dbReference type="RuleBase" id="RU003345"/>
    </source>
</evidence>
<dbReference type="CDD" id="cd07095">
    <property type="entry name" value="ALDH_SGSD_AstD"/>
    <property type="match status" value="1"/>
</dbReference>
<dbReference type="PROSITE" id="PS00687">
    <property type="entry name" value="ALDEHYDE_DEHYDR_GLU"/>
    <property type="match status" value="1"/>
</dbReference>
<dbReference type="NCBIfam" id="TIGR03240">
    <property type="entry name" value="arg_catab_astD"/>
    <property type="match status" value="1"/>
</dbReference>
<reference evidence="7" key="1">
    <citation type="submission" date="2023-07" db="EMBL/GenBank/DDBJ databases">
        <authorList>
            <person name="Kim M.K."/>
        </authorList>
    </citation>
    <scope>NUCLEOTIDE SEQUENCE</scope>
    <source>
        <strain evidence="7">CA1-15</strain>
    </source>
</reference>
<dbReference type="InterPro" id="IPR016163">
    <property type="entry name" value="Ald_DH_C"/>
</dbReference>
<dbReference type="InterPro" id="IPR015590">
    <property type="entry name" value="Aldehyde_DH_dom"/>
</dbReference>
<dbReference type="GO" id="GO:0043824">
    <property type="term" value="F:succinylglutamate-semialdehyde dehydrogenase activity"/>
    <property type="evidence" value="ECO:0007669"/>
    <property type="project" value="UniProtKB-EC"/>
</dbReference>
<keyword evidence="3" id="KW-0520">NAD</keyword>
<dbReference type="EC" id="1.2.1.71" evidence="7"/>
<evidence type="ECO:0000313" key="7">
    <source>
        <dbReference type="EMBL" id="MDO7842828.1"/>
    </source>
</evidence>
<keyword evidence="1" id="KW-0056">Arginine metabolism</keyword>
<feature type="domain" description="Aldehyde dehydrogenase" evidence="6">
    <location>
        <begin position="7"/>
        <end position="446"/>
    </location>
</feature>
<dbReference type="InterPro" id="IPR029510">
    <property type="entry name" value="Ald_DH_CS_GLU"/>
</dbReference>
<dbReference type="InterPro" id="IPR017649">
    <property type="entry name" value="SuccinylGlu_semiald_DH_AstD"/>
</dbReference>